<dbReference type="GO" id="GO:0016567">
    <property type="term" value="P:protein ubiquitination"/>
    <property type="evidence" value="ECO:0007669"/>
    <property type="project" value="UniProtKB-UniPathway"/>
</dbReference>
<dbReference type="InterPro" id="IPR038920">
    <property type="entry name" value="At3g05675-like"/>
</dbReference>
<comment type="caution">
    <text evidence="1">The sequence shown here is derived from an EMBL/GenBank/DDBJ whole genome shotgun (WGS) entry which is preliminary data.</text>
</comment>
<sequence>MLHGLIIAAIHSYPNMAFVKAFVVKLLRDFSSRDSVRRMLDRAFETSLKIVKESLEENSSPDFRGDHNETEAIQRLNLHTTMTNGRHLLWLVERMIELRVADNAVKEWSD</sequence>
<name>A0A822XF24_NELNU</name>
<dbReference type="PANTHER" id="PTHR31060">
    <property type="entry name" value="OSJNBA0011J08.25 PROTEIN-RELATED"/>
    <property type="match status" value="1"/>
</dbReference>
<dbReference type="Proteomes" id="UP000607653">
    <property type="component" value="Unassembled WGS sequence"/>
</dbReference>
<proteinExistence type="predicted"/>
<protein>
    <submittedName>
        <fullName evidence="1">Uncharacterized protein</fullName>
    </submittedName>
</protein>
<accession>A0A822XF24</accession>
<evidence type="ECO:0000313" key="2">
    <source>
        <dbReference type="Proteomes" id="UP000607653"/>
    </source>
</evidence>
<gene>
    <name evidence="1" type="ORF">HUJ06_020260</name>
</gene>
<reference evidence="1 2" key="1">
    <citation type="journal article" date="2020" name="Mol. Biol. Evol.">
        <title>Distinct Expression and Methylation Patterns for Genes with Different Fates following a Single Whole-Genome Duplication in Flowering Plants.</title>
        <authorList>
            <person name="Shi T."/>
            <person name="Rahmani R.S."/>
            <person name="Gugger P.F."/>
            <person name="Wang M."/>
            <person name="Li H."/>
            <person name="Zhang Y."/>
            <person name="Li Z."/>
            <person name="Wang Q."/>
            <person name="Van de Peer Y."/>
            <person name="Marchal K."/>
            <person name="Chen J."/>
        </authorList>
    </citation>
    <scope>NUCLEOTIDE SEQUENCE [LARGE SCALE GENOMIC DNA]</scope>
    <source>
        <tissue evidence="1">Leaf</tissue>
    </source>
</reference>
<dbReference type="AlphaFoldDB" id="A0A822XF24"/>
<keyword evidence="2" id="KW-1185">Reference proteome</keyword>
<evidence type="ECO:0000313" key="1">
    <source>
        <dbReference type="EMBL" id="DAD18797.1"/>
    </source>
</evidence>
<dbReference type="PANTHER" id="PTHR31060:SF6">
    <property type="entry name" value="EXPRESSED PROTEIN"/>
    <property type="match status" value="1"/>
</dbReference>
<dbReference type="UniPathway" id="UPA00143"/>
<organism evidence="1 2">
    <name type="scientific">Nelumbo nucifera</name>
    <name type="common">Sacred lotus</name>
    <dbReference type="NCBI Taxonomy" id="4432"/>
    <lineage>
        <taxon>Eukaryota</taxon>
        <taxon>Viridiplantae</taxon>
        <taxon>Streptophyta</taxon>
        <taxon>Embryophyta</taxon>
        <taxon>Tracheophyta</taxon>
        <taxon>Spermatophyta</taxon>
        <taxon>Magnoliopsida</taxon>
        <taxon>Proteales</taxon>
        <taxon>Nelumbonaceae</taxon>
        <taxon>Nelumbo</taxon>
    </lineage>
</organism>
<dbReference type="EMBL" id="DUZY01000001">
    <property type="protein sequence ID" value="DAD18797.1"/>
    <property type="molecule type" value="Genomic_DNA"/>
</dbReference>